<accession>A0A0C9Y672</accession>
<dbReference type="EMBL" id="KN838558">
    <property type="protein sequence ID" value="KIK05727.1"/>
    <property type="molecule type" value="Genomic_DNA"/>
</dbReference>
<organism evidence="1 2">
    <name type="scientific">Laccaria amethystina LaAM-08-1</name>
    <dbReference type="NCBI Taxonomy" id="1095629"/>
    <lineage>
        <taxon>Eukaryota</taxon>
        <taxon>Fungi</taxon>
        <taxon>Dikarya</taxon>
        <taxon>Basidiomycota</taxon>
        <taxon>Agaricomycotina</taxon>
        <taxon>Agaricomycetes</taxon>
        <taxon>Agaricomycetidae</taxon>
        <taxon>Agaricales</taxon>
        <taxon>Agaricineae</taxon>
        <taxon>Hydnangiaceae</taxon>
        <taxon>Laccaria</taxon>
    </lineage>
</organism>
<evidence type="ECO:0000313" key="2">
    <source>
        <dbReference type="Proteomes" id="UP000054477"/>
    </source>
</evidence>
<reference evidence="2" key="2">
    <citation type="submission" date="2015-01" db="EMBL/GenBank/DDBJ databases">
        <title>Evolutionary Origins and Diversification of the Mycorrhizal Mutualists.</title>
        <authorList>
            <consortium name="DOE Joint Genome Institute"/>
            <consortium name="Mycorrhizal Genomics Consortium"/>
            <person name="Kohler A."/>
            <person name="Kuo A."/>
            <person name="Nagy L.G."/>
            <person name="Floudas D."/>
            <person name="Copeland A."/>
            <person name="Barry K.W."/>
            <person name="Cichocki N."/>
            <person name="Veneault-Fourrey C."/>
            <person name="LaButti K."/>
            <person name="Lindquist E.A."/>
            <person name="Lipzen A."/>
            <person name="Lundell T."/>
            <person name="Morin E."/>
            <person name="Murat C."/>
            <person name="Riley R."/>
            <person name="Ohm R."/>
            <person name="Sun H."/>
            <person name="Tunlid A."/>
            <person name="Henrissat B."/>
            <person name="Grigoriev I.V."/>
            <person name="Hibbett D.S."/>
            <person name="Martin F."/>
        </authorList>
    </citation>
    <scope>NUCLEOTIDE SEQUENCE [LARGE SCALE GENOMIC DNA]</scope>
    <source>
        <strain evidence="2">LaAM-08-1</strain>
    </source>
</reference>
<proteinExistence type="predicted"/>
<gene>
    <name evidence="1" type="ORF">K443DRAFT_336703</name>
</gene>
<dbReference type="AlphaFoldDB" id="A0A0C9Y672"/>
<reference evidence="1 2" key="1">
    <citation type="submission" date="2014-04" db="EMBL/GenBank/DDBJ databases">
        <authorList>
            <consortium name="DOE Joint Genome Institute"/>
            <person name="Kuo A."/>
            <person name="Kohler A."/>
            <person name="Nagy L.G."/>
            <person name="Floudas D."/>
            <person name="Copeland A."/>
            <person name="Barry K.W."/>
            <person name="Cichocki N."/>
            <person name="Veneault-Fourrey C."/>
            <person name="LaButti K."/>
            <person name="Lindquist E.A."/>
            <person name="Lipzen A."/>
            <person name="Lundell T."/>
            <person name="Morin E."/>
            <person name="Murat C."/>
            <person name="Sun H."/>
            <person name="Tunlid A."/>
            <person name="Henrissat B."/>
            <person name="Grigoriev I.V."/>
            <person name="Hibbett D.S."/>
            <person name="Martin F."/>
            <person name="Nordberg H.P."/>
            <person name="Cantor M.N."/>
            <person name="Hua S.X."/>
        </authorList>
    </citation>
    <scope>NUCLEOTIDE SEQUENCE [LARGE SCALE GENOMIC DNA]</scope>
    <source>
        <strain evidence="1 2">LaAM-08-1</strain>
    </source>
</reference>
<dbReference type="Proteomes" id="UP000054477">
    <property type="component" value="Unassembled WGS sequence"/>
</dbReference>
<evidence type="ECO:0000313" key="1">
    <source>
        <dbReference type="EMBL" id="KIK05727.1"/>
    </source>
</evidence>
<keyword evidence="2" id="KW-1185">Reference proteome</keyword>
<protein>
    <submittedName>
        <fullName evidence="1">Uncharacterized protein</fullName>
    </submittedName>
</protein>
<dbReference type="HOGENOM" id="CLU_2400015_0_0_1"/>
<sequence length="93" mass="10753">MFWCTMSYSRIVEYYRYNATDYVPVPMLLARWIRRFPLALVDSSAADQHFSGLVPTLLISFPNLLHAFQSCRYSPHFAQCTPVTPSIYVVLSL</sequence>
<name>A0A0C9Y672_9AGAR</name>